<dbReference type="AlphaFoldDB" id="A0AAE0YNV2"/>
<organism evidence="1 2">
    <name type="scientific">Elysia crispata</name>
    <name type="common">lettuce slug</name>
    <dbReference type="NCBI Taxonomy" id="231223"/>
    <lineage>
        <taxon>Eukaryota</taxon>
        <taxon>Metazoa</taxon>
        <taxon>Spiralia</taxon>
        <taxon>Lophotrochozoa</taxon>
        <taxon>Mollusca</taxon>
        <taxon>Gastropoda</taxon>
        <taxon>Heterobranchia</taxon>
        <taxon>Euthyneura</taxon>
        <taxon>Panpulmonata</taxon>
        <taxon>Sacoglossa</taxon>
        <taxon>Placobranchoidea</taxon>
        <taxon>Plakobranchidae</taxon>
        <taxon>Elysia</taxon>
    </lineage>
</organism>
<dbReference type="Proteomes" id="UP001283361">
    <property type="component" value="Unassembled WGS sequence"/>
</dbReference>
<comment type="caution">
    <text evidence="1">The sequence shown here is derived from an EMBL/GenBank/DDBJ whole genome shotgun (WGS) entry which is preliminary data.</text>
</comment>
<accession>A0AAE0YNV2</accession>
<dbReference type="EMBL" id="JAWDGP010005804">
    <property type="protein sequence ID" value="KAK3751898.1"/>
    <property type="molecule type" value="Genomic_DNA"/>
</dbReference>
<gene>
    <name evidence="1" type="ORF">RRG08_047171</name>
</gene>
<proteinExistence type="predicted"/>
<evidence type="ECO:0000313" key="2">
    <source>
        <dbReference type="Proteomes" id="UP001283361"/>
    </source>
</evidence>
<sequence length="69" mass="7412">MGVGVRLASALSKAPIPSGPSDDGVGSYTVKVQIKSTTLRSHTSNTRTTSLYKLVSGIRKILLLVWRKI</sequence>
<keyword evidence="2" id="KW-1185">Reference proteome</keyword>
<name>A0AAE0YNV2_9GAST</name>
<evidence type="ECO:0000313" key="1">
    <source>
        <dbReference type="EMBL" id="KAK3751898.1"/>
    </source>
</evidence>
<protein>
    <submittedName>
        <fullName evidence="1">Uncharacterized protein</fullName>
    </submittedName>
</protein>
<reference evidence="1" key="1">
    <citation type="journal article" date="2023" name="G3 (Bethesda)">
        <title>A reference genome for the long-term kleptoplast-retaining sea slug Elysia crispata morphotype clarki.</title>
        <authorList>
            <person name="Eastman K.E."/>
            <person name="Pendleton A.L."/>
            <person name="Shaikh M.A."/>
            <person name="Suttiyut T."/>
            <person name="Ogas R."/>
            <person name="Tomko P."/>
            <person name="Gavelis G."/>
            <person name="Widhalm J.R."/>
            <person name="Wisecaver J.H."/>
        </authorList>
    </citation>
    <scope>NUCLEOTIDE SEQUENCE</scope>
    <source>
        <strain evidence="1">ECLA1</strain>
    </source>
</reference>